<dbReference type="InterPro" id="IPR037883">
    <property type="entry name" value="Knr4/Smi1-like_sf"/>
</dbReference>
<gene>
    <name evidence="2" type="ORF">GIR22_25745</name>
</gene>
<feature type="domain" description="Knr4/Smi1-like" evidence="1">
    <location>
        <begin position="8"/>
        <end position="157"/>
    </location>
</feature>
<dbReference type="Gene3D" id="3.40.1580.10">
    <property type="entry name" value="SMI1/KNR4-like"/>
    <property type="match status" value="1"/>
</dbReference>
<dbReference type="SMART" id="SM00860">
    <property type="entry name" value="SMI1_KNR4"/>
    <property type="match status" value="1"/>
</dbReference>
<reference evidence="2 3" key="1">
    <citation type="submission" date="2019-11" db="EMBL/GenBank/DDBJ databases">
        <title>Pseudmonas karstica sp. nov. and Pseudomonas spelaei sp. nov. from caves.</title>
        <authorList>
            <person name="Zeman M."/>
        </authorList>
    </citation>
    <scope>NUCLEOTIDE SEQUENCE [LARGE SCALE GENOMIC DNA]</scope>
    <source>
        <strain evidence="2 3">CCM 7891</strain>
    </source>
</reference>
<organism evidence="2 3">
    <name type="scientific">Pseudomonas karstica</name>
    <dbReference type="NCBI Taxonomy" id="1055468"/>
    <lineage>
        <taxon>Bacteria</taxon>
        <taxon>Pseudomonadati</taxon>
        <taxon>Pseudomonadota</taxon>
        <taxon>Gammaproteobacteria</taxon>
        <taxon>Pseudomonadales</taxon>
        <taxon>Pseudomonadaceae</taxon>
        <taxon>Pseudomonas</taxon>
    </lineage>
</organism>
<dbReference type="OrthoDB" id="4103969at2"/>
<dbReference type="AlphaFoldDB" id="A0A7X2RWW3"/>
<dbReference type="EMBL" id="WLYI01000074">
    <property type="protein sequence ID" value="MTD22531.1"/>
    <property type="molecule type" value="Genomic_DNA"/>
</dbReference>
<comment type="caution">
    <text evidence="2">The sequence shown here is derived from an EMBL/GenBank/DDBJ whole genome shotgun (WGS) entry which is preliminary data.</text>
</comment>
<dbReference type="Pfam" id="PF09346">
    <property type="entry name" value="SMI1_KNR4"/>
    <property type="match status" value="1"/>
</dbReference>
<dbReference type="SUPFAM" id="SSF160631">
    <property type="entry name" value="SMI1/KNR4-like"/>
    <property type="match status" value="1"/>
</dbReference>
<evidence type="ECO:0000313" key="3">
    <source>
        <dbReference type="Proteomes" id="UP000431485"/>
    </source>
</evidence>
<dbReference type="Proteomes" id="UP000431485">
    <property type="component" value="Unassembled WGS sequence"/>
</dbReference>
<accession>A0A7X2RWW3</accession>
<proteinExistence type="predicted"/>
<name>A0A7X2RWW3_9PSED</name>
<evidence type="ECO:0000259" key="1">
    <source>
        <dbReference type="SMART" id="SM00860"/>
    </source>
</evidence>
<protein>
    <submittedName>
        <fullName evidence="2">SMI1/KNR4 family protein</fullName>
    </submittedName>
</protein>
<keyword evidence="3" id="KW-1185">Reference proteome</keyword>
<sequence length="172" mass="19386">MPVIYKPGLSGSEISYIESQLQRKLPEDYKGFLSRSNGLYLTEPDFGQLSLTSVDEQFVSFDRFFGLIPTEECNDLVSFNKEFIDELSFLQEVIAVGEDGGGNPYVIVGEPGREGVYYWDRTHLHEGEASNSFDIQEQGDSGNLFYMGKNFEDFYSLVIGTLGGSPQFIEER</sequence>
<evidence type="ECO:0000313" key="2">
    <source>
        <dbReference type="EMBL" id="MTD22531.1"/>
    </source>
</evidence>
<dbReference type="InterPro" id="IPR018958">
    <property type="entry name" value="Knr4/Smi1-like_dom"/>
</dbReference>
<dbReference type="RefSeq" id="WP_154746086.1">
    <property type="nucleotide sequence ID" value="NZ_JBHSTG010000028.1"/>
</dbReference>